<evidence type="ECO:0000313" key="5">
    <source>
        <dbReference type="EMBL" id="QMS57546.1"/>
    </source>
</evidence>
<keyword evidence="3" id="KW-0804">Transcription</keyword>
<dbReference type="Proteomes" id="UP000216825">
    <property type="component" value="Chromosome"/>
</dbReference>
<protein>
    <submittedName>
        <fullName evidence="5">HTH-type transcriptional regulator DegA</fullName>
    </submittedName>
</protein>
<dbReference type="InterPro" id="IPR010982">
    <property type="entry name" value="Lambda_DNA-bd_dom_sf"/>
</dbReference>
<dbReference type="Gene3D" id="1.10.260.40">
    <property type="entry name" value="lambda repressor-like DNA-binding domains"/>
    <property type="match status" value="1"/>
</dbReference>
<evidence type="ECO:0000256" key="3">
    <source>
        <dbReference type="ARBA" id="ARBA00023163"/>
    </source>
</evidence>
<feature type="domain" description="HTH lacI-type" evidence="4">
    <location>
        <begin position="11"/>
        <end position="67"/>
    </location>
</feature>
<evidence type="ECO:0000256" key="1">
    <source>
        <dbReference type="ARBA" id="ARBA00023015"/>
    </source>
</evidence>
<dbReference type="SUPFAM" id="SSF47413">
    <property type="entry name" value="lambda repressor-like DNA-binding domains"/>
    <property type="match status" value="1"/>
</dbReference>
<keyword evidence="2" id="KW-0238">DNA-binding</keyword>
<organism evidence="5 6">
    <name type="scientific">Kocuria varians</name>
    <name type="common">Micrococcus varians</name>
    <dbReference type="NCBI Taxonomy" id="1272"/>
    <lineage>
        <taxon>Bacteria</taxon>
        <taxon>Bacillati</taxon>
        <taxon>Actinomycetota</taxon>
        <taxon>Actinomycetes</taxon>
        <taxon>Micrococcales</taxon>
        <taxon>Micrococcaceae</taxon>
        <taxon>Kocuria</taxon>
    </lineage>
</organism>
<dbReference type="PANTHER" id="PTHR30146:SF153">
    <property type="entry name" value="LACTOSE OPERON REPRESSOR"/>
    <property type="match status" value="1"/>
</dbReference>
<evidence type="ECO:0000313" key="6">
    <source>
        <dbReference type="Proteomes" id="UP000216825"/>
    </source>
</evidence>
<dbReference type="InterPro" id="IPR000843">
    <property type="entry name" value="HTH_LacI"/>
</dbReference>
<proteinExistence type="predicted"/>
<gene>
    <name evidence="5" type="primary">degA</name>
    <name evidence="5" type="ORF">CIB50_0002293</name>
</gene>
<dbReference type="Pfam" id="PF13377">
    <property type="entry name" value="Peripla_BP_3"/>
    <property type="match status" value="1"/>
</dbReference>
<dbReference type="SUPFAM" id="SSF53822">
    <property type="entry name" value="Periplasmic binding protein-like I"/>
    <property type="match status" value="1"/>
</dbReference>
<keyword evidence="1" id="KW-0805">Transcription regulation</keyword>
<accession>A0A7D7L104</accession>
<dbReference type="SMART" id="SM00354">
    <property type="entry name" value="HTH_LACI"/>
    <property type="match status" value="1"/>
</dbReference>
<dbReference type="PROSITE" id="PS50932">
    <property type="entry name" value="HTH_LACI_2"/>
    <property type="match status" value="1"/>
</dbReference>
<dbReference type="GO" id="GO:0003700">
    <property type="term" value="F:DNA-binding transcription factor activity"/>
    <property type="evidence" value="ECO:0007669"/>
    <property type="project" value="TreeGrafter"/>
</dbReference>
<sequence>MDGQETKSRRATSADVARLAGVSRTTVSFVLNDTPTQSISAETRRRVLAAARELSYAPSAEARALSRGRSTSVLVYLPPARSLTEEIGRIVERLSTLFDEAGLSMVIHAWTRRPAAQVWSSVTPAAVLAWDLTDEDAQLMRGNGVRGVASWTGTDAIGRWVTGAREQDSARLQVGRLVAAGHHRLGYAVTGADHMHGASQWRWEVLRRECEQRGLPAPGVVRLPADPSGAAQELEEWRAREPGVTGICAHDTTAALAVLAGMRRLGWRAPEDLAVVGVSDSAAAALADPPLTMVALDPEITARYIVDVVTALVAGTPTPPEPTSGGAVLVDRDSV</sequence>
<evidence type="ECO:0000259" key="4">
    <source>
        <dbReference type="PROSITE" id="PS50932"/>
    </source>
</evidence>
<keyword evidence="6" id="KW-1185">Reference proteome</keyword>
<name>A0A7D7L104_KOCVA</name>
<dbReference type="Pfam" id="PF00356">
    <property type="entry name" value="LacI"/>
    <property type="match status" value="1"/>
</dbReference>
<dbReference type="EMBL" id="CP059343">
    <property type="protein sequence ID" value="QMS57546.1"/>
    <property type="molecule type" value="Genomic_DNA"/>
</dbReference>
<reference evidence="6" key="1">
    <citation type="submission" date="2017-08" db="EMBL/GenBank/DDBJ databases">
        <title>Draft Genome Sequence of Kocuria varians 80.</title>
        <authorList>
            <person name="Minaev M."/>
            <person name="Kurbakov K.A."/>
            <person name="Solodovnikova G.I."/>
            <person name="Kuznetsova O.A."/>
            <person name="Lisitsyn A.B."/>
        </authorList>
    </citation>
    <scope>NUCLEOTIDE SEQUENCE [LARGE SCALE GENOMIC DNA]</scope>
    <source>
        <strain evidence="6">80</strain>
    </source>
</reference>
<dbReference type="AlphaFoldDB" id="A0A7D7L104"/>
<dbReference type="RefSeq" id="WP_094394309.1">
    <property type="nucleotide sequence ID" value="NZ_CP059343.1"/>
</dbReference>
<evidence type="ECO:0000256" key="2">
    <source>
        <dbReference type="ARBA" id="ARBA00023125"/>
    </source>
</evidence>
<dbReference type="KEGG" id="kvr:CIB50_0002293"/>
<reference evidence="5 6" key="2">
    <citation type="submission" date="2020-07" db="EMBL/GenBank/DDBJ databases">
        <title>Genome of starter culture bacteria Kocuria salsicia reveals its technological properties and safety for usage in meat industry.</title>
        <authorList>
            <person name="Michael M."/>
            <person name="Konstantin K."/>
            <person name="Evgenii K."/>
            <person name="Galina S."/>
            <person name="Oksana K."/>
            <person name="Andrei L."/>
        </authorList>
    </citation>
    <scope>NUCLEOTIDE SEQUENCE [LARGE SCALE GENOMIC DNA]</scope>
    <source>
        <strain evidence="5 6">80</strain>
    </source>
</reference>
<dbReference type="InterPro" id="IPR046335">
    <property type="entry name" value="LacI/GalR-like_sensor"/>
</dbReference>
<dbReference type="GO" id="GO:0000976">
    <property type="term" value="F:transcription cis-regulatory region binding"/>
    <property type="evidence" value="ECO:0007669"/>
    <property type="project" value="TreeGrafter"/>
</dbReference>
<dbReference type="CDD" id="cd01392">
    <property type="entry name" value="HTH_LacI"/>
    <property type="match status" value="1"/>
</dbReference>
<dbReference type="Gene3D" id="3.40.50.2300">
    <property type="match status" value="2"/>
</dbReference>
<dbReference type="PANTHER" id="PTHR30146">
    <property type="entry name" value="LACI-RELATED TRANSCRIPTIONAL REPRESSOR"/>
    <property type="match status" value="1"/>
</dbReference>
<dbReference type="InterPro" id="IPR028082">
    <property type="entry name" value="Peripla_BP_I"/>
</dbReference>